<evidence type="ECO:0000313" key="16">
    <source>
        <dbReference type="Proteomes" id="UP000604046"/>
    </source>
</evidence>
<accession>A0A812UI29</accession>
<keyword evidence="7 10" id="KW-0520">NAD</keyword>
<dbReference type="SMART" id="SM00165">
    <property type="entry name" value="UBA"/>
    <property type="match status" value="1"/>
</dbReference>
<keyword evidence="4" id="KW-0479">Metal-binding</keyword>
<feature type="domain" description="PARP catalytic" evidence="13">
    <location>
        <begin position="335"/>
        <end position="528"/>
    </location>
</feature>
<dbReference type="EMBL" id="CAJNDS010002692">
    <property type="protein sequence ID" value="CAE7566228.1"/>
    <property type="molecule type" value="Genomic_DNA"/>
</dbReference>
<dbReference type="PROSITE" id="PS52027">
    <property type="entry name" value="ZF_C2HC_C3H"/>
    <property type="match status" value="2"/>
</dbReference>
<dbReference type="PROSITE" id="PS51059">
    <property type="entry name" value="PARP_CATALYTIC"/>
    <property type="match status" value="1"/>
</dbReference>
<dbReference type="GO" id="GO:0010629">
    <property type="term" value="P:negative regulation of gene expression"/>
    <property type="evidence" value="ECO:0007669"/>
    <property type="project" value="TreeGrafter"/>
</dbReference>
<proteinExistence type="predicted"/>
<evidence type="ECO:0000256" key="4">
    <source>
        <dbReference type="ARBA" id="ARBA00022723"/>
    </source>
</evidence>
<keyword evidence="8" id="KW-0539">Nucleus</keyword>
<dbReference type="InterPro" id="IPR009060">
    <property type="entry name" value="UBA-like_sf"/>
</dbReference>
<comment type="caution">
    <text evidence="15">The sequence shown here is derived from an EMBL/GenBank/DDBJ whole genome shotgun (WGS) entry which is preliminary data.</text>
</comment>
<dbReference type="OrthoDB" id="6133115at2759"/>
<feature type="domain" description="UBA" evidence="12">
    <location>
        <begin position="33"/>
        <end position="73"/>
    </location>
</feature>
<dbReference type="InterPro" id="IPR015940">
    <property type="entry name" value="UBA"/>
</dbReference>
<dbReference type="Proteomes" id="UP000604046">
    <property type="component" value="Unassembled WGS sequence"/>
</dbReference>
<dbReference type="PANTHER" id="PTHR14453:SF67">
    <property type="entry name" value="POLY [ADP-RIBOSE] POLYMERASE"/>
    <property type="match status" value="1"/>
</dbReference>
<protein>
    <recommendedName>
        <fullName evidence="10">Poly [ADP-ribose] polymerase</fullName>
        <shortName evidence="10">PARP</shortName>
        <ecNumber evidence="10">2.4.2.-</ecNumber>
    </recommendedName>
</protein>
<dbReference type="PROSITE" id="PS50030">
    <property type="entry name" value="UBA"/>
    <property type="match status" value="1"/>
</dbReference>
<evidence type="ECO:0000256" key="7">
    <source>
        <dbReference type="ARBA" id="ARBA00023027"/>
    </source>
</evidence>
<keyword evidence="3 10" id="KW-0808">Transferase</keyword>
<dbReference type="GO" id="GO:0003950">
    <property type="term" value="F:NAD+ poly-ADP-ribosyltransferase activity"/>
    <property type="evidence" value="ECO:0007669"/>
    <property type="project" value="UniProtKB-UniRule"/>
</dbReference>
<evidence type="ECO:0000259" key="13">
    <source>
        <dbReference type="PROSITE" id="PS51059"/>
    </source>
</evidence>
<evidence type="ECO:0000313" key="15">
    <source>
        <dbReference type="EMBL" id="CAE7566228.1"/>
    </source>
</evidence>
<dbReference type="PANTHER" id="PTHR14453">
    <property type="entry name" value="PARP/ZINC FINGER CCCH TYPE DOMAIN CONTAINING PROTEIN"/>
    <property type="match status" value="1"/>
</dbReference>
<dbReference type="Pfam" id="PF00644">
    <property type="entry name" value="PARP"/>
    <property type="match status" value="1"/>
</dbReference>
<evidence type="ECO:0000256" key="3">
    <source>
        <dbReference type="ARBA" id="ARBA00022679"/>
    </source>
</evidence>
<organism evidence="15 16">
    <name type="scientific">Symbiodinium natans</name>
    <dbReference type="NCBI Taxonomy" id="878477"/>
    <lineage>
        <taxon>Eukaryota</taxon>
        <taxon>Sar</taxon>
        <taxon>Alveolata</taxon>
        <taxon>Dinophyceae</taxon>
        <taxon>Suessiales</taxon>
        <taxon>Symbiodiniaceae</taxon>
        <taxon>Symbiodinium</taxon>
    </lineage>
</organism>
<dbReference type="InterPro" id="IPR012317">
    <property type="entry name" value="Poly(ADP-ribose)pol_cat_dom"/>
</dbReference>
<evidence type="ECO:0000256" key="1">
    <source>
        <dbReference type="ARBA" id="ARBA00004123"/>
    </source>
</evidence>
<evidence type="ECO:0000256" key="10">
    <source>
        <dbReference type="RuleBase" id="RU362114"/>
    </source>
</evidence>
<evidence type="ECO:0000256" key="8">
    <source>
        <dbReference type="ARBA" id="ARBA00023242"/>
    </source>
</evidence>
<evidence type="ECO:0000259" key="12">
    <source>
        <dbReference type="PROSITE" id="PS50030"/>
    </source>
</evidence>
<feature type="region of interest" description="Disordered" evidence="11">
    <location>
        <begin position="205"/>
        <end position="230"/>
    </location>
</feature>
<dbReference type="SUPFAM" id="SSF46934">
    <property type="entry name" value="UBA-like"/>
    <property type="match status" value="1"/>
</dbReference>
<dbReference type="GO" id="GO:0005634">
    <property type="term" value="C:nucleus"/>
    <property type="evidence" value="ECO:0007669"/>
    <property type="project" value="UniProtKB-SubCell"/>
</dbReference>
<dbReference type="Pfam" id="PF13913">
    <property type="entry name" value="zf-C2HC_2"/>
    <property type="match status" value="3"/>
</dbReference>
<reference evidence="15" key="1">
    <citation type="submission" date="2021-02" db="EMBL/GenBank/DDBJ databases">
        <authorList>
            <person name="Dougan E. K."/>
            <person name="Rhodes N."/>
            <person name="Thang M."/>
            <person name="Chan C."/>
        </authorList>
    </citation>
    <scope>NUCLEOTIDE SEQUENCE</scope>
</reference>
<dbReference type="InterPro" id="IPR049899">
    <property type="entry name" value="Znf_C2HC_C3H"/>
</dbReference>
<name>A0A812UI29_9DINO</name>
<evidence type="ECO:0000259" key="14">
    <source>
        <dbReference type="PROSITE" id="PS52027"/>
    </source>
</evidence>
<keyword evidence="5 9" id="KW-0863">Zinc-finger</keyword>
<keyword evidence="16" id="KW-1185">Reference proteome</keyword>
<dbReference type="AlphaFoldDB" id="A0A812UI29"/>
<evidence type="ECO:0000256" key="9">
    <source>
        <dbReference type="PROSITE-ProRule" id="PRU01371"/>
    </source>
</evidence>
<feature type="compositionally biased region" description="Polar residues" evidence="11">
    <location>
        <begin position="298"/>
        <end position="322"/>
    </location>
</feature>
<dbReference type="Gene3D" id="3.30.160.60">
    <property type="entry name" value="Classic Zinc Finger"/>
    <property type="match status" value="1"/>
</dbReference>
<keyword evidence="6" id="KW-0862">Zinc</keyword>
<sequence length="528" mass="58681">MSAECKDSESSVHLQFSDGRFLRQVLLEAQRNGSDPTSVSKLEGMGFGPEIAKVALHVSGGDESKALQLCMSGLSFVDPEASLEACAPPAPLRCYICGQKYLTHKSLDMHLRACKRRFELQESKRPSQERCQLLEEWELPAGVDCLQRHCENVRSLGLPQTIATTFEDWVETRQPTVDPSKLLPCQFCKRTFLPNRLETHQKVCLQRPKQEPKRPVRRQTMPARPPPAATSSFNAFCNQLQRCTVCQRQFKPEVLAAHQKRCTSQVQAVPVPIPIRRTATSPPRRTAERRSRSQSQSLSFTPPSRRSTGTPGNTSKSSNTPSFRLKWPEGSLGSPGASLPLSLLDSGLISRVADEANEARICEKLGDLKPRLVGVYAATLVQQNVYDALKATMMRDGLPEERELWHGTSWSFVPKIFKQGFNRSFAGRHGTLLGHATYFSSDPRYSLRFCDKGGGEHGTKALILSRVLVGHYCKGSPGDVEPPVRNDDGDRYDTTVDSGESPSIFAVFRDFQAVPLFLVEISCEQSCS</sequence>
<feature type="region of interest" description="Disordered" evidence="11">
    <location>
        <begin position="273"/>
        <end position="329"/>
    </location>
</feature>
<dbReference type="InterPro" id="IPR052056">
    <property type="entry name" value="Mono-ARTD/PARP"/>
</dbReference>
<comment type="subcellular location">
    <subcellularLocation>
        <location evidence="1">Nucleus</location>
    </subcellularLocation>
</comment>
<gene>
    <name evidence="15" type="primary">Parp14</name>
    <name evidence="15" type="ORF">SNAT2548_LOCUS32088</name>
</gene>
<evidence type="ECO:0000256" key="2">
    <source>
        <dbReference type="ARBA" id="ARBA00022676"/>
    </source>
</evidence>
<evidence type="ECO:0000256" key="5">
    <source>
        <dbReference type="ARBA" id="ARBA00022771"/>
    </source>
</evidence>
<evidence type="ECO:0000256" key="6">
    <source>
        <dbReference type="ARBA" id="ARBA00022833"/>
    </source>
</evidence>
<dbReference type="GO" id="GO:0005737">
    <property type="term" value="C:cytoplasm"/>
    <property type="evidence" value="ECO:0007669"/>
    <property type="project" value="TreeGrafter"/>
</dbReference>
<feature type="domain" description="C2HC/C3H-type" evidence="14">
    <location>
        <begin position="181"/>
        <end position="210"/>
    </location>
</feature>
<dbReference type="Gene3D" id="1.10.8.10">
    <property type="entry name" value="DNA helicase RuvA subunit, C-terminal domain"/>
    <property type="match status" value="1"/>
</dbReference>
<dbReference type="SUPFAM" id="SSF56399">
    <property type="entry name" value="ADP-ribosylation"/>
    <property type="match status" value="1"/>
</dbReference>
<dbReference type="EC" id="2.4.2.-" evidence="10"/>
<feature type="domain" description="C2HC/C3H-type" evidence="14">
    <location>
        <begin position="239"/>
        <end position="268"/>
    </location>
</feature>
<dbReference type="GO" id="GO:0008270">
    <property type="term" value="F:zinc ion binding"/>
    <property type="evidence" value="ECO:0007669"/>
    <property type="project" value="UniProtKB-KW"/>
</dbReference>
<dbReference type="GO" id="GO:0003714">
    <property type="term" value="F:transcription corepressor activity"/>
    <property type="evidence" value="ECO:0007669"/>
    <property type="project" value="TreeGrafter"/>
</dbReference>
<dbReference type="Gene3D" id="3.90.228.10">
    <property type="match status" value="1"/>
</dbReference>
<evidence type="ECO:0000256" key="11">
    <source>
        <dbReference type="SAM" id="MobiDB-lite"/>
    </source>
</evidence>
<keyword evidence="2 10" id="KW-0328">Glycosyltransferase</keyword>